<comment type="caution">
    <text evidence="6">The sequence shown here is derived from an EMBL/GenBank/DDBJ whole genome shotgun (WGS) entry which is preliminary data.</text>
</comment>
<reference evidence="6" key="1">
    <citation type="submission" date="2020-11" db="EMBL/GenBank/DDBJ databases">
        <authorList>
            <person name="Whiteford S."/>
        </authorList>
    </citation>
    <scope>NUCLEOTIDE SEQUENCE</scope>
</reference>
<dbReference type="Gene3D" id="1.10.10.1070">
    <property type="entry name" value="Zinc finger, BED domain-containing"/>
    <property type="match status" value="1"/>
</dbReference>
<dbReference type="InterPro" id="IPR012337">
    <property type="entry name" value="RNaseH-like_sf"/>
</dbReference>
<evidence type="ECO:0000256" key="2">
    <source>
        <dbReference type="ARBA" id="ARBA00022723"/>
    </source>
</evidence>
<name>A0A8S4FQP3_PLUXY</name>
<comment type="subcellular location">
    <subcellularLocation>
        <location evidence="1">Nucleus</location>
    </subcellularLocation>
</comment>
<evidence type="ECO:0000313" key="6">
    <source>
        <dbReference type="EMBL" id="CAG9130980.1"/>
    </source>
</evidence>
<sequence>MVSSYLKKPLKSNERNKIDKCLLNMITKDLQPFSIVEDEGFKEFTRALNPSYDLPSRKTLSDRLLQSEYDVKLASTKEVVMNNCDTICLTVDCWTSRTMTAYIAITGHFIHRENLEFNSFLLQCSALEGSHTGLNIAQELKRIADEWSLTNKVNFIVTDNASNMLSAANILGWEHFGCYVHKLNLIVQEGLKM</sequence>
<accession>A0A8S4FQP3</accession>
<evidence type="ECO:0000256" key="5">
    <source>
        <dbReference type="ARBA" id="ARBA00023242"/>
    </source>
</evidence>
<keyword evidence="5" id="KW-0539">Nucleus</keyword>
<dbReference type="AlphaFoldDB" id="A0A8S4FQP3"/>
<keyword evidence="4" id="KW-0862">Zinc</keyword>
<proteinExistence type="predicted"/>
<dbReference type="EMBL" id="CAJHNJ030000043">
    <property type="protein sequence ID" value="CAG9130980.1"/>
    <property type="molecule type" value="Genomic_DNA"/>
</dbReference>
<dbReference type="Proteomes" id="UP000653454">
    <property type="component" value="Unassembled WGS sequence"/>
</dbReference>
<dbReference type="GO" id="GO:0008270">
    <property type="term" value="F:zinc ion binding"/>
    <property type="evidence" value="ECO:0007669"/>
    <property type="project" value="UniProtKB-KW"/>
</dbReference>
<dbReference type="InterPro" id="IPR052035">
    <property type="entry name" value="ZnF_BED_domain_contain"/>
</dbReference>
<dbReference type="PANTHER" id="PTHR46481">
    <property type="entry name" value="ZINC FINGER BED DOMAIN-CONTAINING PROTEIN 4"/>
    <property type="match status" value="1"/>
</dbReference>
<keyword evidence="3" id="KW-0863">Zinc-finger</keyword>
<organism evidence="6 7">
    <name type="scientific">Plutella xylostella</name>
    <name type="common">Diamondback moth</name>
    <name type="synonym">Plutella maculipennis</name>
    <dbReference type="NCBI Taxonomy" id="51655"/>
    <lineage>
        <taxon>Eukaryota</taxon>
        <taxon>Metazoa</taxon>
        <taxon>Ecdysozoa</taxon>
        <taxon>Arthropoda</taxon>
        <taxon>Hexapoda</taxon>
        <taxon>Insecta</taxon>
        <taxon>Pterygota</taxon>
        <taxon>Neoptera</taxon>
        <taxon>Endopterygota</taxon>
        <taxon>Lepidoptera</taxon>
        <taxon>Glossata</taxon>
        <taxon>Ditrysia</taxon>
        <taxon>Yponomeutoidea</taxon>
        <taxon>Plutellidae</taxon>
        <taxon>Plutella</taxon>
    </lineage>
</organism>
<dbReference type="SUPFAM" id="SSF53098">
    <property type="entry name" value="Ribonuclease H-like"/>
    <property type="match status" value="1"/>
</dbReference>
<evidence type="ECO:0000256" key="4">
    <source>
        <dbReference type="ARBA" id="ARBA00022833"/>
    </source>
</evidence>
<dbReference type="PANTHER" id="PTHR46481:SF10">
    <property type="entry name" value="ZINC FINGER BED DOMAIN-CONTAINING PROTEIN 39"/>
    <property type="match status" value="1"/>
</dbReference>
<dbReference type="SUPFAM" id="SSF140996">
    <property type="entry name" value="Hermes dimerisation domain"/>
    <property type="match status" value="1"/>
</dbReference>
<gene>
    <name evidence="6" type="ORF">PLXY2_LOCUS10150</name>
</gene>
<evidence type="ECO:0000313" key="7">
    <source>
        <dbReference type="Proteomes" id="UP000653454"/>
    </source>
</evidence>
<evidence type="ECO:0000256" key="1">
    <source>
        <dbReference type="ARBA" id="ARBA00004123"/>
    </source>
</evidence>
<dbReference type="GO" id="GO:0005634">
    <property type="term" value="C:nucleus"/>
    <property type="evidence" value="ECO:0007669"/>
    <property type="project" value="UniProtKB-SubCell"/>
</dbReference>
<protein>
    <submittedName>
        <fullName evidence="6">(diamondback moth) hypothetical protein</fullName>
    </submittedName>
</protein>
<keyword evidence="2" id="KW-0479">Metal-binding</keyword>
<evidence type="ECO:0000256" key="3">
    <source>
        <dbReference type="ARBA" id="ARBA00022771"/>
    </source>
</evidence>
<keyword evidence="7" id="KW-1185">Reference proteome</keyword>